<dbReference type="EnsemblPlants" id="AVESA.00010b.r2.2CG0266500.1">
    <property type="protein sequence ID" value="AVESA.00010b.r2.2CG0266500.1.CDS"/>
    <property type="gene ID" value="AVESA.00010b.r2.2CG0266500"/>
</dbReference>
<keyword evidence="2" id="KW-1185">Reference proteome</keyword>
<reference evidence="1" key="1">
    <citation type="submission" date="2021-05" db="EMBL/GenBank/DDBJ databases">
        <authorList>
            <person name="Scholz U."/>
            <person name="Mascher M."/>
            <person name="Fiebig A."/>
        </authorList>
    </citation>
    <scope>NUCLEOTIDE SEQUENCE [LARGE SCALE GENOMIC DNA]</scope>
</reference>
<organism evidence="1 2">
    <name type="scientific">Avena sativa</name>
    <name type="common">Oat</name>
    <dbReference type="NCBI Taxonomy" id="4498"/>
    <lineage>
        <taxon>Eukaryota</taxon>
        <taxon>Viridiplantae</taxon>
        <taxon>Streptophyta</taxon>
        <taxon>Embryophyta</taxon>
        <taxon>Tracheophyta</taxon>
        <taxon>Spermatophyta</taxon>
        <taxon>Magnoliopsida</taxon>
        <taxon>Liliopsida</taxon>
        <taxon>Poales</taxon>
        <taxon>Poaceae</taxon>
        <taxon>BOP clade</taxon>
        <taxon>Pooideae</taxon>
        <taxon>Poodae</taxon>
        <taxon>Poeae</taxon>
        <taxon>Poeae Chloroplast Group 1 (Aveneae type)</taxon>
        <taxon>Aveninae</taxon>
        <taxon>Avena</taxon>
    </lineage>
</organism>
<evidence type="ECO:0000313" key="1">
    <source>
        <dbReference type="EnsemblPlants" id="AVESA.00010b.r2.2CG0266500.1.CDS"/>
    </source>
</evidence>
<protein>
    <submittedName>
        <fullName evidence="1">Uncharacterized protein</fullName>
    </submittedName>
</protein>
<proteinExistence type="predicted"/>
<accession>A0ACD5ULE1</accession>
<reference evidence="1" key="2">
    <citation type="submission" date="2025-09" db="UniProtKB">
        <authorList>
            <consortium name="EnsemblPlants"/>
        </authorList>
    </citation>
    <scope>IDENTIFICATION</scope>
</reference>
<name>A0ACD5ULE1_AVESA</name>
<evidence type="ECO:0000313" key="2">
    <source>
        <dbReference type="Proteomes" id="UP001732700"/>
    </source>
</evidence>
<dbReference type="Proteomes" id="UP001732700">
    <property type="component" value="Chromosome 2C"/>
</dbReference>
<sequence length="769" mass="85358">MPPKAPPAWVTPRWVPRALDGESRYKRKRDGWYPFLGSHVTKFYRKRRKLTVKLRRTKFEDHVMRDSVDGDWEGFPGELAESIKASYADRSYHGSPEFQCRNCGANFWWGECVKSTSYAPQRRVDYNLCCKVLHTVEFQKRGLPHAHILIWLKRVDTEMPINPLSQLTQGNKDWTIHVFVSRLWQHRGGTDVGPIKHTDIVFLDTEGNHMYAEISQFFVKDFIGKIEEGKVYEVRRFLVCAKKFLYMPVDYELMIRFGRYTTVREIRDNIMDYPLCTYALTPIDDLPNPTESPATFTDVIGIITGVSPTSQYHSASRSEPSTKRMIYLSDPSGFEINLVLWGERAVAFDGESVLRDAQLGPVIVIFVGTLVKPFEGRKGLSGGAPCRWYINEDLPEINDLSTQLQGMVPAVRGISLPGQTAAEISAQVDLDTKTIKELVDLDIWEHRKTKFYCTAVITKTSPGERWWFHACTTCGKGTIPYGAVYKCSDKTCRGVGGMPRYRLCYFGSDGTGEVEFVFFDNAGKELLGKAALTVLRSRAPTGMTVEEAIQFGRTDQSTPLEITSIVSRKYRMVVSVTTRSFDAESTAPSYQVHRMEMQHGKQNRSIPRGRKPGLALASPSNSAGSSGLNAAGKALAEDVATGQSTLSVTATNIPDFSASDDLGASIVSNDTTLLQTPPSVTKPPESSGPKSEIVSTITKALFAEQLAGKELGDGTGLVTSDQPGEAALSISDAAESPHDLSSASPLEKNSNRRRQQKPPADVTGKRKKT</sequence>